<dbReference type="GO" id="GO:0009341">
    <property type="term" value="C:beta-galactosidase complex"/>
    <property type="evidence" value="ECO:0007669"/>
    <property type="project" value="InterPro"/>
</dbReference>
<evidence type="ECO:0000256" key="3">
    <source>
        <dbReference type="SAM" id="SignalP"/>
    </source>
</evidence>
<keyword evidence="1" id="KW-0378">Hydrolase</keyword>
<dbReference type="InterPro" id="IPR032267">
    <property type="entry name" value="DUF4832"/>
</dbReference>
<dbReference type="InterPro" id="IPR013529">
    <property type="entry name" value="Glyco_hydro_42_N"/>
</dbReference>
<dbReference type="InterPro" id="IPR017853">
    <property type="entry name" value="GH"/>
</dbReference>
<feature type="chain" id="PRO_5039179268" description="SLH domain-containing protein" evidence="3">
    <location>
        <begin position="29"/>
        <end position="1519"/>
    </location>
</feature>
<reference evidence="6" key="1">
    <citation type="submission" date="2016-05" db="EMBL/GenBank/DDBJ databases">
        <title>Paenibacillus oryzae. sp. nov., isolated from the rice root.</title>
        <authorList>
            <person name="Zhang J."/>
            <person name="Zhang X."/>
        </authorList>
    </citation>
    <scope>NUCLEOTIDE SEQUENCE [LARGE SCALE GENOMIC DNA]</scope>
    <source>
        <strain evidence="6">KCTC13222</strain>
    </source>
</reference>
<dbReference type="InterPro" id="IPR001119">
    <property type="entry name" value="SLH_dom"/>
</dbReference>
<dbReference type="PANTHER" id="PTHR43308">
    <property type="entry name" value="OUTER MEMBRANE PROTEIN ALPHA-RELATED"/>
    <property type="match status" value="1"/>
</dbReference>
<organism evidence="5 6">
    <name type="scientific">Paenibacillus pectinilyticus</name>
    <dbReference type="NCBI Taxonomy" id="512399"/>
    <lineage>
        <taxon>Bacteria</taxon>
        <taxon>Bacillati</taxon>
        <taxon>Bacillota</taxon>
        <taxon>Bacilli</taxon>
        <taxon>Bacillales</taxon>
        <taxon>Paenibacillaceae</taxon>
        <taxon>Paenibacillus</taxon>
    </lineage>
</organism>
<dbReference type="Proteomes" id="UP000093309">
    <property type="component" value="Unassembled WGS sequence"/>
</dbReference>
<evidence type="ECO:0000256" key="2">
    <source>
        <dbReference type="ARBA" id="ARBA00023295"/>
    </source>
</evidence>
<name>A0A1C1A4N8_9BACL</name>
<feature type="signal peptide" evidence="3">
    <location>
        <begin position="1"/>
        <end position="28"/>
    </location>
</feature>
<comment type="caution">
    <text evidence="5">The sequence shown here is derived from an EMBL/GenBank/DDBJ whole genome shotgun (WGS) entry which is preliminary data.</text>
</comment>
<dbReference type="Pfam" id="PF00395">
    <property type="entry name" value="SLH"/>
    <property type="match status" value="3"/>
</dbReference>
<dbReference type="OrthoDB" id="9761426at2"/>
<dbReference type="GO" id="GO:0004565">
    <property type="term" value="F:beta-galactosidase activity"/>
    <property type="evidence" value="ECO:0007669"/>
    <property type="project" value="InterPro"/>
</dbReference>
<feature type="domain" description="SLH" evidence="4">
    <location>
        <begin position="1333"/>
        <end position="1393"/>
    </location>
</feature>
<dbReference type="InterPro" id="IPR051465">
    <property type="entry name" value="Cell_Envelope_Struct_Comp"/>
</dbReference>
<gene>
    <name evidence="5" type="ORF">A8709_15685</name>
</gene>
<evidence type="ECO:0000313" key="6">
    <source>
        <dbReference type="Proteomes" id="UP000093309"/>
    </source>
</evidence>
<sequence>MNTFRPWRRLTVPLSLASLLVSSFIVPAGISAQGSEPVATKFTGASDEWAAIQKDSVAYGQSLNLLKAVQKNGKLYLLATGTQMDVGSTTFYIDSDNVETTGEALASWSNSGGIDYKIVGDQLFHLVSGAWVGIDSVTLSKTSTVVEAAVDLSKLGLSDSSKLKVSFTKNGNSYLPDAGKTMLDVDAETTMFAPSVKVTVDGAVDDWAGVTPLGQSADGNTKLYASQNNETLSVLVTGKLAASNDVFIDTDKENSTGFASWAWPKAGADYLFENGGLFKNTGVGWSWASVVAPDIQYAASGAGDNQVIEMSVPLQSLGLSGPKPINITFNGGDYYAPAPGGNPGLVIPSLPDVTVDSNDTDWAALTPVGVSQGSKLQDLYAVVEGSKLYALAHGTDFSGEKNLFINSDNDSSTGFQGWQYTHTGADYLMQNGSVYKSAGSGWAWDFVGPAETVISSTYAAPGHSIMESVIDMSGWTNVSSTVRVSLGVGDDYAPQTSSVANYPAAVSLAGAVMTVDGLTDDWAQIDTQAVAGSTNLTLNAVQDSQKLYFLVQGANLNTQNEFFIDSDNSATTGYTDPRWAGAGIDYRIDRNSIYRYAGASADWVRVGSAFYKPMPDAVQVVVYLDQIGRVSPGAMKVGYVSKQAIALPEPGTPLLGISKVVNQPVVANAYIPRQSFDVLNNPFMGWVAWARDAAKKPAGEPYVQPNSLMYVGISWRELEPVKGQFDWAGIEAKYQFAYWSSLGKKMNLRLVLDTPTSDPTHKDIPDWLYDELVQAEGTAGAGKWYNTESIGSGFAPNYSSPVLISEHERMLKAYAAHYDNDPRVAFIQLGSLGHWGEFHNWPEDVSGKFPQLTVTNQYVTQYLDNFHHKLLGMRKPFPIAADNHFGLFNDVFGDKGSTASWLDWTINGWNEINLYLEPGENAADVQAASKIPDFWKSNFSGGEFTSGNPLQSLKDDAIMESLYETYASHTSWLGPSSPADYQVGKDGVTQAVQENMDTMLKTMGYRFILESAAHPATANEGDSVTLSTYWTNKGVAPFYMDWPVAVALADASGQIVTSSITKASQTDIRNWLPGEQQAELPLHVPSTLTTGTYTVLVGILDPQTNQPGIQLAIAGKRSDGWYALDTIAIHGENPPVSPPYTGPTLWQDDQVQQVTQVDQVNGHMSVTLDEKKSELHLPLSALANKDAALDVKGGAFSLQIPKEVMDKVQSLQQLKGFTNAQLSLSWKAVQGTELQDVVAGLSTASGSKGWSSSGGAIRLELSLIGGEGQSEVLNQFTTPLTLTLPLNANANHDLVGVYYLAEDGVPIFVSSREEGDHLIAQVSHFSSYAVLELHKTFGDVPSDHWAFADIQKLAAKHIIEGDSESEFAPNRTVNRAEFTAMLVRELGLTAKTSDSSGFNDVNQNDWYAEAVQVAVQNGLVTGIGNGAFGPNQPITRQQAAVLLQNAIKTAKLQAPTVTGSSSYESFRDKETAAIWAQDSLRASVEQGLLQGLEDETLAPTAPMTRAQASAILSRFMDLK</sequence>
<dbReference type="Pfam" id="PF02449">
    <property type="entry name" value="Glyco_hydro_42"/>
    <property type="match status" value="1"/>
</dbReference>
<feature type="domain" description="SLH" evidence="4">
    <location>
        <begin position="1394"/>
        <end position="1457"/>
    </location>
</feature>
<dbReference type="STRING" id="512399.A8709_15685"/>
<dbReference type="SUPFAM" id="SSF51445">
    <property type="entry name" value="(Trans)glycosidases"/>
    <property type="match status" value="1"/>
</dbReference>
<dbReference type="Pfam" id="PF16116">
    <property type="entry name" value="DUF4832"/>
    <property type="match status" value="1"/>
</dbReference>
<dbReference type="Gene3D" id="3.20.20.80">
    <property type="entry name" value="Glycosidases"/>
    <property type="match status" value="1"/>
</dbReference>
<feature type="domain" description="SLH" evidence="4">
    <location>
        <begin position="1463"/>
        <end position="1519"/>
    </location>
</feature>
<dbReference type="PROSITE" id="PS51272">
    <property type="entry name" value="SLH"/>
    <property type="match status" value="3"/>
</dbReference>
<dbReference type="GO" id="GO:0005975">
    <property type="term" value="P:carbohydrate metabolic process"/>
    <property type="evidence" value="ECO:0007669"/>
    <property type="project" value="InterPro"/>
</dbReference>
<evidence type="ECO:0000256" key="1">
    <source>
        <dbReference type="ARBA" id="ARBA00022801"/>
    </source>
</evidence>
<dbReference type="EMBL" id="LYPC01000014">
    <property type="protein sequence ID" value="OCT15515.1"/>
    <property type="molecule type" value="Genomic_DNA"/>
</dbReference>
<dbReference type="RefSeq" id="WP_065852425.1">
    <property type="nucleotide sequence ID" value="NZ_LYPC01000014.1"/>
</dbReference>
<accession>A0A1C1A4N8</accession>
<evidence type="ECO:0000313" key="5">
    <source>
        <dbReference type="EMBL" id="OCT15515.1"/>
    </source>
</evidence>
<proteinExistence type="predicted"/>
<protein>
    <recommendedName>
        <fullName evidence="4">SLH domain-containing protein</fullName>
    </recommendedName>
</protein>
<keyword evidence="2" id="KW-0326">Glycosidase</keyword>
<evidence type="ECO:0000259" key="4">
    <source>
        <dbReference type="PROSITE" id="PS51272"/>
    </source>
</evidence>
<keyword evidence="6" id="KW-1185">Reference proteome</keyword>
<keyword evidence="3" id="KW-0732">Signal</keyword>